<organism evidence="2 4">
    <name type="scientific">Rotaria socialis</name>
    <dbReference type="NCBI Taxonomy" id="392032"/>
    <lineage>
        <taxon>Eukaryota</taxon>
        <taxon>Metazoa</taxon>
        <taxon>Spiralia</taxon>
        <taxon>Gnathifera</taxon>
        <taxon>Rotifera</taxon>
        <taxon>Eurotatoria</taxon>
        <taxon>Bdelloidea</taxon>
        <taxon>Philodinida</taxon>
        <taxon>Philodinidae</taxon>
        <taxon>Rotaria</taxon>
    </lineage>
</organism>
<gene>
    <name evidence="2" type="ORF">UJA718_LOCUS45372</name>
    <name evidence="3" type="ORF">UJA718_LOCUS46984</name>
</gene>
<evidence type="ECO:0000313" key="3">
    <source>
        <dbReference type="EMBL" id="CAF4933561.1"/>
    </source>
</evidence>
<proteinExistence type="inferred from homology"/>
<comment type="caution">
    <text evidence="2">The sequence shown here is derived from an EMBL/GenBank/DDBJ whole genome shotgun (WGS) entry which is preliminary data.</text>
</comment>
<dbReference type="GO" id="GO:0070492">
    <property type="term" value="F:oligosaccharide binding"/>
    <property type="evidence" value="ECO:0007669"/>
    <property type="project" value="TreeGrafter"/>
</dbReference>
<dbReference type="EMBL" id="CAJOBP010075731">
    <property type="protein sequence ID" value="CAF4897713.1"/>
    <property type="molecule type" value="Genomic_DNA"/>
</dbReference>
<evidence type="ECO:0000256" key="1">
    <source>
        <dbReference type="ARBA" id="ARBA00009336"/>
    </source>
</evidence>
<dbReference type="Proteomes" id="UP000663873">
    <property type="component" value="Unassembled WGS sequence"/>
</dbReference>
<dbReference type="SUPFAM" id="SSF51445">
    <property type="entry name" value="(Trans)glycosidases"/>
    <property type="match status" value="1"/>
</dbReference>
<accession>A0A821UZ16</accession>
<dbReference type="EMBL" id="CAJOBP010086817">
    <property type="protein sequence ID" value="CAF4933561.1"/>
    <property type="molecule type" value="Genomic_DNA"/>
</dbReference>
<dbReference type="AlphaFoldDB" id="A0A821UZ16"/>
<feature type="non-terminal residue" evidence="2">
    <location>
        <position position="1"/>
    </location>
</feature>
<dbReference type="GO" id="GO:0012505">
    <property type="term" value="C:endomembrane system"/>
    <property type="evidence" value="ECO:0007669"/>
    <property type="project" value="TreeGrafter"/>
</dbReference>
<reference evidence="2" key="1">
    <citation type="submission" date="2021-02" db="EMBL/GenBank/DDBJ databases">
        <authorList>
            <person name="Nowell W R."/>
        </authorList>
    </citation>
    <scope>NUCLEOTIDE SEQUENCE</scope>
</reference>
<protein>
    <submittedName>
        <fullName evidence="2">Uncharacterized protein</fullName>
    </submittedName>
</protein>
<evidence type="ECO:0000313" key="4">
    <source>
        <dbReference type="Proteomes" id="UP000663873"/>
    </source>
</evidence>
<dbReference type="InterPro" id="IPR017853">
    <property type="entry name" value="GH"/>
</dbReference>
<evidence type="ECO:0000313" key="2">
    <source>
        <dbReference type="EMBL" id="CAF4897713.1"/>
    </source>
</evidence>
<name>A0A821UZ16_9BILA</name>
<feature type="non-terminal residue" evidence="2">
    <location>
        <position position="80"/>
    </location>
</feature>
<comment type="similarity">
    <text evidence="1">Belongs to the glycosyl hydrolase 18 family.</text>
</comment>
<dbReference type="PANTHER" id="PTHR46066:SF2">
    <property type="entry name" value="CHITINASE DOMAIN-CONTAINING PROTEIN 1"/>
    <property type="match status" value="1"/>
</dbReference>
<sequence>YIVEGTHDIDKKWIGALKEKNPKVQIVPRIIFEKWSADDIHALFQSENEKQELASTFATFLNENTDLFDGYVLELLVQFR</sequence>
<keyword evidence="4" id="KW-1185">Reference proteome</keyword>
<dbReference type="PANTHER" id="PTHR46066">
    <property type="entry name" value="CHITINASE DOMAIN-CONTAINING PROTEIN 1 FAMILY MEMBER"/>
    <property type="match status" value="1"/>
</dbReference>
<dbReference type="Gene3D" id="3.20.20.80">
    <property type="entry name" value="Glycosidases"/>
    <property type="match status" value="1"/>
</dbReference>